<sequence length="251" mass="26388">MLIGARQGCVAGGRTIEEKLAILKGLGYDFLELALTREEIARLAPDSAGAYREMVARAGLPIRSTSFGHFGGFAGLAPGARAELVRHIRALIPFTRTIGADTILLATREEGADPAAHAGIYRGELWPVAEEAAAAGVTLACEHVGWYTPAALAALVGAVDHPALRIYFDMGNCLYVGEDPLEQGRICAPLTAQLHIKGGPTTPLGAMPLAAVREILVAAGFRGRGCLEIPAVEGDRPQAEARGPLKMAGYR</sequence>
<dbReference type="Gene3D" id="3.20.20.150">
    <property type="entry name" value="Divalent-metal-dependent TIM barrel enzymes"/>
    <property type="match status" value="1"/>
</dbReference>
<dbReference type="EMBL" id="CADCWM010000653">
    <property type="protein sequence ID" value="CAA9574368.1"/>
    <property type="molecule type" value="Genomic_DNA"/>
</dbReference>
<dbReference type="AlphaFoldDB" id="A0A6J4VB69"/>
<dbReference type="InterPro" id="IPR050312">
    <property type="entry name" value="IolE/XylAMocC-like"/>
</dbReference>
<dbReference type="InterPro" id="IPR036237">
    <property type="entry name" value="Xyl_isomerase-like_sf"/>
</dbReference>
<evidence type="ECO:0000313" key="2">
    <source>
        <dbReference type="EMBL" id="CAA9574368.1"/>
    </source>
</evidence>
<dbReference type="PANTHER" id="PTHR12110">
    <property type="entry name" value="HYDROXYPYRUVATE ISOMERASE"/>
    <property type="match status" value="1"/>
</dbReference>
<evidence type="ECO:0000259" key="1">
    <source>
        <dbReference type="Pfam" id="PF01261"/>
    </source>
</evidence>
<dbReference type="Pfam" id="PF01261">
    <property type="entry name" value="AP_endonuc_2"/>
    <property type="match status" value="1"/>
</dbReference>
<dbReference type="InterPro" id="IPR013022">
    <property type="entry name" value="Xyl_isomerase-like_TIM-brl"/>
</dbReference>
<organism evidence="2">
    <name type="scientific">uncultured Thermomicrobiales bacterium</name>
    <dbReference type="NCBI Taxonomy" id="1645740"/>
    <lineage>
        <taxon>Bacteria</taxon>
        <taxon>Pseudomonadati</taxon>
        <taxon>Thermomicrobiota</taxon>
        <taxon>Thermomicrobia</taxon>
        <taxon>Thermomicrobiales</taxon>
        <taxon>environmental samples</taxon>
    </lineage>
</organism>
<proteinExistence type="predicted"/>
<dbReference type="PANTHER" id="PTHR12110:SF53">
    <property type="entry name" value="BLR5974 PROTEIN"/>
    <property type="match status" value="1"/>
</dbReference>
<reference evidence="2" key="1">
    <citation type="submission" date="2020-02" db="EMBL/GenBank/DDBJ databases">
        <authorList>
            <person name="Meier V. D."/>
        </authorList>
    </citation>
    <scope>NUCLEOTIDE SEQUENCE</scope>
    <source>
        <strain evidence="2">AVDCRST_MAG88</strain>
    </source>
</reference>
<dbReference type="SUPFAM" id="SSF51658">
    <property type="entry name" value="Xylose isomerase-like"/>
    <property type="match status" value="1"/>
</dbReference>
<name>A0A6J4VB69_9BACT</name>
<gene>
    <name evidence="2" type="ORF">AVDCRST_MAG88-2676</name>
</gene>
<accession>A0A6J4VB69</accession>
<feature type="domain" description="Xylose isomerase-like TIM barrel" evidence="1">
    <location>
        <begin position="21"/>
        <end position="237"/>
    </location>
</feature>
<protein>
    <recommendedName>
        <fullName evidence="1">Xylose isomerase-like TIM barrel domain-containing protein</fullName>
    </recommendedName>
</protein>